<evidence type="ECO:0000313" key="2">
    <source>
        <dbReference type="EMBL" id="KAF1916077.1"/>
    </source>
</evidence>
<proteinExistence type="predicted"/>
<reference evidence="2" key="1">
    <citation type="journal article" date="2020" name="Stud. Mycol.">
        <title>101 Dothideomycetes genomes: a test case for predicting lifestyles and emergence of pathogens.</title>
        <authorList>
            <person name="Haridas S."/>
            <person name="Albert R."/>
            <person name="Binder M."/>
            <person name="Bloem J."/>
            <person name="Labutti K."/>
            <person name="Salamov A."/>
            <person name="Andreopoulos B."/>
            <person name="Baker S."/>
            <person name="Barry K."/>
            <person name="Bills G."/>
            <person name="Bluhm B."/>
            <person name="Cannon C."/>
            <person name="Castanera R."/>
            <person name="Culley D."/>
            <person name="Daum C."/>
            <person name="Ezra D."/>
            <person name="Gonzalez J."/>
            <person name="Henrissat B."/>
            <person name="Kuo A."/>
            <person name="Liang C."/>
            <person name="Lipzen A."/>
            <person name="Lutzoni F."/>
            <person name="Magnuson J."/>
            <person name="Mondo S."/>
            <person name="Nolan M."/>
            <person name="Ohm R."/>
            <person name="Pangilinan J."/>
            <person name="Park H.-J."/>
            <person name="Ramirez L."/>
            <person name="Alfaro M."/>
            <person name="Sun H."/>
            <person name="Tritt A."/>
            <person name="Yoshinaga Y."/>
            <person name="Zwiers L.-H."/>
            <person name="Turgeon B."/>
            <person name="Goodwin S."/>
            <person name="Spatafora J."/>
            <person name="Crous P."/>
            <person name="Grigoriev I."/>
        </authorList>
    </citation>
    <scope>NUCLEOTIDE SEQUENCE</scope>
    <source>
        <strain evidence="2">HMLAC05119</strain>
    </source>
</reference>
<accession>A0A6A5QPY1</accession>
<dbReference type="EMBL" id="ML979135">
    <property type="protein sequence ID" value="KAF1916077.1"/>
    <property type="molecule type" value="Genomic_DNA"/>
</dbReference>
<dbReference type="AlphaFoldDB" id="A0A6A5QPY1"/>
<sequence>MGKSDFASDSGSFLIDLQSGQVLTTWYTYSHLSIFDMVGSLNHQLSFTLTPSGPCQAARELPARNSKRAPKAEQRYASKPLTSPRHAAYIHAATTTHQKQRETPAQPAATYINRSGTMCSAAQTNSCQAKCLQHVDHDVPVVRVMRSRPSCAWLRLSSVSVCQLRSGE</sequence>
<evidence type="ECO:0000256" key="1">
    <source>
        <dbReference type="SAM" id="MobiDB-lite"/>
    </source>
</evidence>
<evidence type="ECO:0000313" key="3">
    <source>
        <dbReference type="Proteomes" id="UP000800096"/>
    </source>
</evidence>
<organism evidence="2 3">
    <name type="scientific">Ampelomyces quisqualis</name>
    <name type="common">Powdery mildew agent</name>
    <dbReference type="NCBI Taxonomy" id="50730"/>
    <lineage>
        <taxon>Eukaryota</taxon>
        <taxon>Fungi</taxon>
        <taxon>Dikarya</taxon>
        <taxon>Ascomycota</taxon>
        <taxon>Pezizomycotina</taxon>
        <taxon>Dothideomycetes</taxon>
        <taxon>Pleosporomycetidae</taxon>
        <taxon>Pleosporales</taxon>
        <taxon>Pleosporineae</taxon>
        <taxon>Phaeosphaeriaceae</taxon>
        <taxon>Ampelomyces</taxon>
    </lineage>
</organism>
<keyword evidence="3" id="KW-1185">Reference proteome</keyword>
<protein>
    <submittedName>
        <fullName evidence="2">Uncharacterized protein</fullName>
    </submittedName>
</protein>
<name>A0A6A5QPY1_AMPQU</name>
<gene>
    <name evidence="2" type="ORF">BDU57DRAFT_214496</name>
</gene>
<feature type="region of interest" description="Disordered" evidence="1">
    <location>
        <begin position="57"/>
        <end position="77"/>
    </location>
</feature>
<dbReference type="Proteomes" id="UP000800096">
    <property type="component" value="Unassembled WGS sequence"/>
</dbReference>